<keyword evidence="3" id="KW-1185">Reference proteome</keyword>
<dbReference type="Proteomes" id="UP000001544">
    <property type="component" value="Chromosome"/>
</dbReference>
<evidence type="ECO:0000256" key="1">
    <source>
        <dbReference type="SAM" id="MobiDB-lite"/>
    </source>
</evidence>
<feature type="compositionally biased region" description="Basic and acidic residues" evidence="1">
    <location>
        <begin position="102"/>
        <end position="125"/>
    </location>
</feature>
<dbReference type="AlphaFoldDB" id="D3FQ76"/>
<reference evidence="2 3" key="1">
    <citation type="journal article" date="2011" name="Environ. Microbiol.">
        <title>Genome of alkaliphilic Bacillus pseudofirmus OF4 reveals adaptations that support the ability to grow in an external pH range from 7.5 to 11.4.</title>
        <authorList>
            <person name="Janto B."/>
            <person name="Ahmed A."/>
            <person name="Ito M."/>
            <person name="Liu J."/>
            <person name="Hicks D.B."/>
            <person name="Pagni S."/>
            <person name="Fackelmayer O.J."/>
            <person name="Smith T.A."/>
            <person name="Earl J."/>
            <person name="Elbourne L.D."/>
            <person name="Hassan K."/>
            <person name="Paulsen I.T."/>
            <person name="Kolsto A.B."/>
            <person name="Tourasse N.J."/>
            <person name="Ehrlich G.D."/>
            <person name="Boissy R."/>
            <person name="Ivey D.M."/>
            <person name="Li G."/>
            <person name="Xue Y."/>
            <person name="Ma Y."/>
            <person name="Hu F.Z."/>
            <person name="Krulwich T.A."/>
        </authorList>
    </citation>
    <scope>NUCLEOTIDE SEQUENCE [LARGE SCALE GENOMIC DNA]</scope>
    <source>
        <strain evidence="3">ATCC BAA-2126 / JCM 17055 / OF4</strain>
    </source>
</reference>
<gene>
    <name evidence="2" type="primary">phaR</name>
    <name evidence="2" type="ordered locus">BpOF4_07450</name>
</gene>
<protein>
    <submittedName>
        <fullName evidence="2">Poly(R)-hydroxyalkanoic acid synthase, class III, PhaR</fullName>
    </submittedName>
</protein>
<evidence type="ECO:0000313" key="3">
    <source>
        <dbReference type="Proteomes" id="UP000001544"/>
    </source>
</evidence>
<dbReference type="EMBL" id="CP001878">
    <property type="protein sequence ID" value="ADC49548.1"/>
    <property type="molecule type" value="Genomic_DNA"/>
</dbReference>
<sequence length="165" mass="19084">MGKKSKSKSKRALVTSFGKKLENEMNQQVKEWVESAESVEQMNAMLESHVHSLKKVRGYSELISQQLNIPSKDDVARVANLVIQVEEKIDRLEEKVDRLGEETKTLKKKSEGVSQREKTNKRNDSRQTVINNDHAASPMLMVNPHITDPRLFQYELECMLDEEWE</sequence>
<evidence type="ECO:0000313" key="2">
    <source>
        <dbReference type="EMBL" id="ADC49548.1"/>
    </source>
</evidence>
<dbReference type="HOGENOM" id="CLU_1607581_0_0_9"/>
<organism evidence="2 3">
    <name type="scientific">Alkalihalophilus pseudofirmus (strain ATCC BAA-2126 / JCM 17055 / OF4)</name>
    <name type="common">Bacillus pseudofirmus</name>
    <dbReference type="NCBI Taxonomy" id="398511"/>
    <lineage>
        <taxon>Bacteria</taxon>
        <taxon>Bacillati</taxon>
        <taxon>Bacillota</taxon>
        <taxon>Bacilli</taxon>
        <taxon>Bacillales</taxon>
        <taxon>Bacillaceae</taxon>
        <taxon>Alkalihalophilus</taxon>
    </lineage>
</organism>
<dbReference type="RefSeq" id="WP_012960821.1">
    <property type="nucleotide sequence ID" value="NC_013791.2"/>
</dbReference>
<dbReference type="KEGG" id="bpf:BpOF4_07450"/>
<accession>D3FQ76</accession>
<name>D3FQ76_ALKPO</name>
<feature type="region of interest" description="Disordered" evidence="1">
    <location>
        <begin position="102"/>
        <end position="136"/>
    </location>
</feature>
<proteinExistence type="predicted"/>
<dbReference type="STRING" id="398511.BpOF4_07450"/>